<evidence type="ECO:0000313" key="2">
    <source>
        <dbReference type="EMBL" id="MBA2871876.1"/>
    </source>
</evidence>
<dbReference type="Proteomes" id="UP000580891">
    <property type="component" value="Unassembled WGS sequence"/>
</dbReference>
<feature type="domain" description="N-acetyltransferase" evidence="1">
    <location>
        <begin position="58"/>
        <end position="136"/>
    </location>
</feature>
<dbReference type="EMBL" id="JACDUU010000005">
    <property type="protein sequence ID" value="MBA2871876.1"/>
    <property type="molecule type" value="Genomic_DNA"/>
</dbReference>
<evidence type="ECO:0000313" key="3">
    <source>
        <dbReference type="Proteomes" id="UP000580891"/>
    </source>
</evidence>
<dbReference type="GO" id="GO:0016747">
    <property type="term" value="F:acyltransferase activity, transferring groups other than amino-acyl groups"/>
    <property type="evidence" value="ECO:0007669"/>
    <property type="project" value="InterPro"/>
</dbReference>
<gene>
    <name evidence="2" type="ORF">HNQ85_002166</name>
</gene>
<dbReference type="Gene3D" id="3.40.630.30">
    <property type="match status" value="1"/>
</dbReference>
<dbReference type="SUPFAM" id="SSF55729">
    <property type="entry name" value="Acyl-CoA N-acyltransferases (Nat)"/>
    <property type="match status" value="1"/>
</dbReference>
<comment type="caution">
    <text evidence="2">The sequence shown here is derived from an EMBL/GenBank/DDBJ whole genome shotgun (WGS) entry which is preliminary data.</text>
</comment>
<dbReference type="RefSeq" id="WP_181537693.1">
    <property type="nucleotide sequence ID" value="NZ_JACDUU010000005.1"/>
</dbReference>
<dbReference type="InterPro" id="IPR000182">
    <property type="entry name" value="GNAT_dom"/>
</dbReference>
<name>A0A7V9Z0L7_9BACL</name>
<proteinExistence type="predicted"/>
<dbReference type="InterPro" id="IPR016181">
    <property type="entry name" value="Acyl_CoA_acyltransferase"/>
</dbReference>
<reference evidence="2 3" key="1">
    <citation type="submission" date="2020-07" db="EMBL/GenBank/DDBJ databases">
        <title>Genomic Encyclopedia of Type Strains, Phase IV (KMG-IV): sequencing the most valuable type-strain genomes for metagenomic binning, comparative biology and taxonomic classification.</title>
        <authorList>
            <person name="Goeker M."/>
        </authorList>
    </citation>
    <scope>NUCLEOTIDE SEQUENCE [LARGE SCALE GENOMIC DNA]</scope>
    <source>
        <strain evidence="2 3">DSM 25220</strain>
    </source>
</reference>
<accession>A0A7V9Z0L7</accession>
<dbReference type="AlphaFoldDB" id="A0A7V9Z0L7"/>
<keyword evidence="2" id="KW-0808">Transferase</keyword>
<sequence>MKVVNSTLSLGEANKIFKKISRTYFEMGDPTYLHYMCNPLKKIVFQNIVGTLFYRYSLSTVKIVDNDQVIAYCFHRKIGEKIVICMDIYLTPKSRGKGLSKTVIELYRKELYKQGFDFILGAAFNKNIPSQKMLQKYANANFFYVNAFKFNRNNLSSSISLKFKKINMNQKELYFSIISQNLQKDFENISIERSTIHDVIRFIWGPFVFGIFLFDQLIGNITYEILVDTIYIKLALEDKYWNIAPEIVEEFCNYCSLKQEVVVVQYPNNVIIDRNDIEETLPVLLFNIFTTLGECQ</sequence>
<keyword evidence="3" id="KW-1185">Reference proteome</keyword>
<evidence type="ECO:0000259" key="1">
    <source>
        <dbReference type="Pfam" id="PF00583"/>
    </source>
</evidence>
<protein>
    <submittedName>
        <fullName evidence="2">GNAT superfamily N-acetyltransferase</fullName>
    </submittedName>
</protein>
<organism evidence="2 3">
    <name type="scientific">[Anoxybacillus] calidus</name>
    <dbReference type="NCBI Taxonomy" id="575178"/>
    <lineage>
        <taxon>Bacteria</taxon>
        <taxon>Bacillati</taxon>
        <taxon>Bacillota</taxon>
        <taxon>Bacilli</taxon>
        <taxon>Bacillales</taxon>
        <taxon>Anoxybacillaceae</taxon>
        <taxon>Paranoxybacillus</taxon>
    </lineage>
</organism>
<dbReference type="Pfam" id="PF00583">
    <property type="entry name" value="Acetyltransf_1"/>
    <property type="match status" value="1"/>
</dbReference>